<gene>
    <name evidence="2" type="ORF">PPSIR1_01302</name>
</gene>
<dbReference type="STRING" id="391625.PPSIR1_01302"/>
<feature type="compositionally biased region" description="Low complexity" evidence="1">
    <location>
        <begin position="41"/>
        <end position="62"/>
    </location>
</feature>
<evidence type="ECO:0000313" key="2">
    <source>
        <dbReference type="EMBL" id="EDM77821.1"/>
    </source>
</evidence>
<feature type="compositionally biased region" description="Acidic residues" evidence="1">
    <location>
        <begin position="96"/>
        <end position="117"/>
    </location>
</feature>
<evidence type="ECO:0008006" key="4">
    <source>
        <dbReference type="Google" id="ProtNLM"/>
    </source>
</evidence>
<dbReference type="EMBL" id="ABCS01000039">
    <property type="protein sequence ID" value="EDM77821.1"/>
    <property type="molecule type" value="Genomic_DNA"/>
</dbReference>
<reference evidence="2 3" key="1">
    <citation type="submission" date="2007-06" db="EMBL/GenBank/DDBJ databases">
        <authorList>
            <person name="Shimkets L."/>
            <person name="Ferriera S."/>
            <person name="Johnson J."/>
            <person name="Kravitz S."/>
            <person name="Beeson K."/>
            <person name="Sutton G."/>
            <person name="Rogers Y.-H."/>
            <person name="Friedman R."/>
            <person name="Frazier M."/>
            <person name="Venter J.C."/>
        </authorList>
    </citation>
    <scope>NUCLEOTIDE SEQUENCE [LARGE SCALE GENOMIC DNA]</scope>
    <source>
        <strain evidence="2 3">SIR-1</strain>
    </source>
</reference>
<comment type="caution">
    <text evidence="2">The sequence shown here is derived from an EMBL/GenBank/DDBJ whole genome shotgun (WGS) entry which is preliminary data.</text>
</comment>
<keyword evidence="3" id="KW-1185">Reference proteome</keyword>
<dbReference type="RefSeq" id="WP_006972956.1">
    <property type="nucleotide sequence ID" value="NZ_ABCS01000039.1"/>
</dbReference>
<feature type="compositionally biased region" description="Low complexity" evidence="1">
    <location>
        <begin position="83"/>
        <end position="95"/>
    </location>
</feature>
<dbReference type="AlphaFoldDB" id="A6G8B1"/>
<sequence length="359" mass="37375">MRATRALSLGLPLVLVLSGCGDSGGSPAEGNADTDDEVGSSEDTSTSGGDTESSSSGESSETATEESASEESSSSEDEESSTESDTSTESSTDTGTETDTDTSTDTDTDTDTGDTETDTTGGMPIFGEWLLTSDTVGDAVRLLRIDLSEGQLGQMDVICDDVALPMEVPNLRFTSLAFLDNTLYAVRNQFLMIVDPCVCEAELVGAFDGSVAGIAVNANDVMYGVNANANTLMEIDPSDASTTLVTSFPFDVGNHGLTWSNLDVNELYFIEAQSDTLRVLDGSDPSMEKSVVGLSLDFGSVGAEMHPGNEVLYACSSSADLYSIDIQTGTVEVVTTMMGFDPPCGAIGAPWGPVDCVPQ</sequence>
<feature type="compositionally biased region" description="Acidic residues" evidence="1">
    <location>
        <begin position="63"/>
        <end position="82"/>
    </location>
</feature>
<accession>A6G8B1</accession>
<organism evidence="2 3">
    <name type="scientific">Plesiocystis pacifica SIR-1</name>
    <dbReference type="NCBI Taxonomy" id="391625"/>
    <lineage>
        <taxon>Bacteria</taxon>
        <taxon>Pseudomonadati</taxon>
        <taxon>Myxococcota</taxon>
        <taxon>Polyangia</taxon>
        <taxon>Nannocystales</taxon>
        <taxon>Nannocystaceae</taxon>
        <taxon>Plesiocystis</taxon>
    </lineage>
</organism>
<dbReference type="SUPFAM" id="SSF75011">
    <property type="entry name" value="3-carboxy-cis,cis-mucoante lactonizing enzyme"/>
    <property type="match status" value="1"/>
</dbReference>
<evidence type="ECO:0000313" key="3">
    <source>
        <dbReference type="Proteomes" id="UP000005801"/>
    </source>
</evidence>
<evidence type="ECO:0000256" key="1">
    <source>
        <dbReference type="SAM" id="MobiDB-lite"/>
    </source>
</evidence>
<protein>
    <recommendedName>
        <fullName evidence="4">Lipoprotein</fullName>
    </recommendedName>
</protein>
<dbReference type="OrthoDB" id="531718at2"/>
<dbReference type="PROSITE" id="PS51257">
    <property type="entry name" value="PROKAR_LIPOPROTEIN"/>
    <property type="match status" value="1"/>
</dbReference>
<proteinExistence type="predicted"/>
<feature type="region of interest" description="Disordered" evidence="1">
    <location>
        <begin position="17"/>
        <end position="125"/>
    </location>
</feature>
<dbReference type="Proteomes" id="UP000005801">
    <property type="component" value="Unassembled WGS sequence"/>
</dbReference>
<name>A6G8B1_9BACT</name>